<protein>
    <submittedName>
        <fullName evidence="1">Uncharacterized protein</fullName>
    </submittedName>
</protein>
<comment type="caution">
    <text evidence="1">The sequence shown here is derived from an EMBL/GenBank/DDBJ whole genome shotgun (WGS) entry which is preliminary data.</text>
</comment>
<proteinExistence type="predicted"/>
<dbReference type="RefSeq" id="WP_045544426.1">
    <property type="nucleotide sequence ID" value="NZ_AP014649.1"/>
</dbReference>
<gene>
    <name evidence="1" type="ORF">CBE85_19200</name>
</gene>
<name>A0A090B5A8_ACIBA</name>
<evidence type="ECO:0000313" key="2">
    <source>
        <dbReference type="Proteomes" id="UP000197394"/>
    </source>
</evidence>
<accession>A0A090B5A8</accession>
<organism evidence="1 2">
    <name type="scientific">Acinetobacter baumannii</name>
    <dbReference type="NCBI Taxonomy" id="470"/>
    <lineage>
        <taxon>Bacteria</taxon>
        <taxon>Pseudomonadati</taxon>
        <taxon>Pseudomonadota</taxon>
        <taxon>Gammaproteobacteria</taxon>
        <taxon>Moraxellales</taxon>
        <taxon>Moraxellaceae</taxon>
        <taxon>Acinetobacter</taxon>
        <taxon>Acinetobacter calcoaceticus/baumannii complex</taxon>
    </lineage>
</organism>
<reference evidence="1 2" key="1">
    <citation type="submission" date="2017-05" db="EMBL/GenBank/DDBJ databases">
        <title>Draft genome sequence of MDR A. baumannii AB360.</title>
        <authorList>
            <person name="Wareham D.W."/>
            <person name="Bean D.C."/>
        </authorList>
    </citation>
    <scope>NUCLEOTIDE SEQUENCE [LARGE SCALE GENOMIC DNA]</scope>
    <source>
        <strain evidence="1 2">AB360</strain>
    </source>
</reference>
<dbReference type="Proteomes" id="UP000197394">
    <property type="component" value="Unassembled WGS sequence"/>
</dbReference>
<evidence type="ECO:0000313" key="1">
    <source>
        <dbReference type="EMBL" id="OWK64971.1"/>
    </source>
</evidence>
<dbReference type="AlphaFoldDB" id="A0A090B5A8"/>
<dbReference type="EMBL" id="NGKM01000032">
    <property type="protein sequence ID" value="OWK64971.1"/>
    <property type="molecule type" value="Genomic_DNA"/>
</dbReference>
<sequence>MCSVNKDKYSNIMEEIVNDIFYSNVSYRGKIAIARQLAEIILRIILDYPAQTNLMLGDKRKVIPLIKSKDLKNKTGDFLYKTVDELRQLGNMKTHTKELNVTTKEELDQFLDILYRLMAYLFIDYFCSKNKFSDNPDVGLFSVLPPVIRFITLEKLSEIYPDNVFIWYKLGLVTLKKSNIDIAIEWVEENKDFFENMSTNHPDLNDYNKDNFPNMYLLLIKSIKDVKNKRDLAIYPIYETFEESVKFYKKLPSIPKAQVQIPLAPEMKSLLDFLFYGH</sequence>